<dbReference type="EMBL" id="MTCZ01000043">
    <property type="protein sequence ID" value="OWP84296.1"/>
    <property type="molecule type" value="Genomic_DNA"/>
</dbReference>
<protein>
    <submittedName>
        <fullName evidence="7">Lysoplasmalogenase</fullName>
    </submittedName>
</protein>
<sequence length="228" mass="26390">MSKYLKIFTGISIFYLILLLTKQDALAWYFKPLLLPFLVLETYKSNDFRTKNLLLSALFFSWIGDVVLMFADKDELFFILGLVSFLISHILFILLFTKQNQTKANSNFFWIGFIFVILYLFEILHFLFPYLGGLKIPVTIYASTISIMLLMAIKGYFNWSKPDNLTILIGALFFVSSDSILAINKFYPELELPKSGFLIMITYITAQFLITKGILELNKKNNPFLKIS</sequence>
<evidence type="ECO:0000256" key="1">
    <source>
        <dbReference type="ARBA" id="ARBA00004141"/>
    </source>
</evidence>
<comment type="caution">
    <text evidence="7">The sequence shown here is derived from an EMBL/GenBank/DDBJ whole genome shotgun (WGS) entry which is preliminary data.</text>
</comment>
<comment type="subcellular location">
    <subcellularLocation>
        <location evidence="1">Membrane</location>
        <topology evidence="1">Multi-pass membrane protein</topology>
    </subcellularLocation>
</comment>
<dbReference type="PANTHER" id="PTHR31885:SF6">
    <property type="entry name" value="GH04784P"/>
    <property type="match status" value="1"/>
</dbReference>
<dbReference type="GO" id="GO:0016020">
    <property type="term" value="C:membrane"/>
    <property type="evidence" value="ECO:0007669"/>
    <property type="project" value="UniProtKB-SubCell"/>
</dbReference>
<evidence type="ECO:0000256" key="6">
    <source>
        <dbReference type="SAM" id="Phobius"/>
    </source>
</evidence>
<evidence type="ECO:0000256" key="4">
    <source>
        <dbReference type="ARBA" id="ARBA00022989"/>
    </source>
</evidence>
<keyword evidence="5 6" id="KW-0472">Membrane</keyword>
<evidence type="ECO:0000313" key="7">
    <source>
        <dbReference type="EMBL" id="OWP84296.1"/>
    </source>
</evidence>
<feature type="transmembrane region" description="Helical" evidence="6">
    <location>
        <begin position="52"/>
        <end position="71"/>
    </location>
</feature>
<accession>A0A246GJ97</accession>
<dbReference type="GO" id="GO:0016787">
    <property type="term" value="F:hydrolase activity"/>
    <property type="evidence" value="ECO:0007669"/>
    <property type="project" value="TreeGrafter"/>
</dbReference>
<feature type="transmembrane region" description="Helical" evidence="6">
    <location>
        <begin position="134"/>
        <end position="153"/>
    </location>
</feature>
<dbReference type="InterPro" id="IPR012506">
    <property type="entry name" value="TMEM86B-like"/>
</dbReference>
<dbReference type="AlphaFoldDB" id="A0A246GJ97"/>
<comment type="similarity">
    <text evidence="2">Belongs to the TMEM86 family.</text>
</comment>
<gene>
    <name evidence="7" type="ORF">BWK59_06000</name>
</gene>
<name>A0A246GJ97_9FLAO</name>
<evidence type="ECO:0000256" key="2">
    <source>
        <dbReference type="ARBA" id="ARBA00007375"/>
    </source>
</evidence>
<dbReference type="Proteomes" id="UP000197768">
    <property type="component" value="Unassembled WGS sequence"/>
</dbReference>
<feature type="transmembrane region" description="Helical" evidence="6">
    <location>
        <begin position="195"/>
        <end position="215"/>
    </location>
</feature>
<keyword evidence="3 6" id="KW-0812">Transmembrane</keyword>
<dbReference type="Pfam" id="PF07947">
    <property type="entry name" value="YhhN"/>
    <property type="match status" value="1"/>
</dbReference>
<feature type="transmembrane region" description="Helical" evidence="6">
    <location>
        <begin position="108"/>
        <end position="128"/>
    </location>
</feature>
<feature type="transmembrane region" description="Helical" evidence="6">
    <location>
        <begin position="165"/>
        <end position="183"/>
    </location>
</feature>
<proteinExistence type="inferred from homology"/>
<feature type="transmembrane region" description="Helical" evidence="6">
    <location>
        <begin position="77"/>
        <end position="96"/>
    </location>
</feature>
<dbReference type="PANTHER" id="PTHR31885">
    <property type="entry name" value="GH04784P"/>
    <property type="match status" value="1"/>
</dbReference>
<dbReference type="RefSeq" id="WP_088392014.1">
    <property type="nucleotide sequence ID" value="NZ_MTCZ01000043.1"/>
</dbReference>
<keyword evidence="4 6" id="KW-1133">Transmembrane helix</keyword>
<reference evidence="7 8" key="1">
    <citation type="journal article" date="2017" name="Infect. Genet. Evol.">
        <title>Comparative genome analysis of fish pathogen Flavobacterium columnare reveals extensive sequence diversity within the species.</title>
        <authorList>
            <person name="Kayansamruaj P."/>
            <person name="Dong H.T."/>
            <person name="Hirono I."/>
            <person name="Kondo H."/>
            <person name="Senapin S."/>
            <person name="Rodkhum C."/>
        </authorList>
    </citation>
    <scope>NUCLEOTIDE SEQUENCE [LARGE SCALE GENOMIC DNA]</scope>
    <source>
        <strain evidence="7 8">1215</strain>
    </source>
</reference>
<organism evidence="7 8">
    <name type="scientific">Flavobacterium davisii</name>
    <dbReference type="NCBI Taxonomy" id="2906077"/>
    <lineage>
        <taxon>Bacteria</taxon>
        <taxon>Pseudomonadati</taxon>
        <taxon>Bacteroidota</taxon>
        <taxon>Flavobacteriia</taxon>
        <taxon>Flavobacteriales</taxon>
        <taxon>Flavobacteriaceae</taxon>
        <taxon>Flavobacterium</taxon>
    </lineage>
</organism>
<evidence type="ECO:0000256" key="5">
    <source>
        <dbReference type="ARBA" id="ARBA00023136"/>
    </source>
</evidence>
<evidence type="ECO:0000256" key="3">
    <source>
        <dbReference type="ARBA" id="ARBA00022692"/>
    </source>
</evidence>
<evidence type="ECO:0000313" key="8">
    <source>
        <dbReference type="Proteomes" id="UP000197768"/>
    </source>
</evidence>